<feature type="transmembrane region" description="Helical" evidence="2">
    <location>
        <begin position="474"/>
        <end position="493"/>
    </location>
</feature>
<accession>A0A7M5WS05</accession>
<protein>
    <submittedName>
        <fullName evidence="3">Uncharacterized protein</fullName>
    </submittedName>
</protein>
<keyword evidence="2" id="KW-1133">Transmembrane helix</keyword>
<dbReference type="GeneID" id="136814188"/>
<dbReference type="Proteomes" id="UP000594262">
    <property type="component" value="Unplaced"/>
</dbReference>
<feature type="compositionally biased region" description="Basic residues" evidence="1">
    <location>
        <begin position="360"/>
        <end position="370"/>
    </location>
</feature>
<evidence type="ECO:0000313" key="4">
    <source>
        <dbReference type="Proteomes" id="UP000594262"/>
    </source>
</evidence>
<feature type="region of interest" description="Disordered" evidence="1">
    <location>
        <begin position="352"/>
        <end position="379"/>
    </location>
</feature>
<reference evidence="3" key="1">
    <citation type="submission" date="2021-01" db="UniProtKB">
        <authorList>
            <consortium name="EnsemblMetazoa"/>
        </authorList>
    </citation>
    <scope>IDENTIFICATION</scope>
</reference>
<keyword evidence="2" id="KW-0472">Membrane</keyword>
<evidence type="ECO:0000313" key="3">
    <source>
        <dbReference type="EnsemblMetazoa" id="CLYHEMP008228.1"/>
    </source>
</evidence>
<feature type="region of interest" description="Disordered" evidence="1">
    <location>
        <begin position="202"/>
        <end position="223"/>
    </location>
</feature>
<keyword evidence="2" id="KW-0812">Transmembrane</keyword>
<evidence type="ECO:0000256" key="1">
    <source>
        <dbReference type="SAM" id="MobiDB-lite"/>
    </source>
</evidence>
<name>A0A7M5WS05_9CNID</name>
<dbReference type="EnsemblMetazoa" id="CLYHEMT008228.1">
    <property type="protein sequence ID" value="CLYHEMP008228.1"/>
    <property type="gene ID" value="CLYHEMG008228"/>
</dbReference>
<keyword evidence="4" id="KW-1185">Reference proteome</keyword>
<proteinExistence type="predicted"/>
<organism evidence="3 4">
    <name type="scientific">Clytia hemisphaerica</name>
    <dbReference type="NCBI Taxonomy" id="252671"/>
    <lineage>
        <taxon>Eukaryota</taxon>
        <taxon>Metazoa</taxon>
        <taxon>Cnidaria</taxon>
        <taxon>Hydrozoa</taxon>
        <taxon>Hydroidolina</taxon>
        <taxon>Leptothecata</taxon>
        <taxon>Obeliida</taxon>
        <taxon>Clytiidae</taxon>
        <taxon>Clytia</taxon>
    </lineage>
</organism>
<dbReference type="RefSeq" id="XP_066926795.1">
    <property type="nucleotide sequence ID" value="XM_067070694.1"/>
</dbReference>
<feature type="compositionally biased region" description="Polar residues" evidence="1">
    <location>
        <begin position="211"/>
        <end position="223"/>
    </location>
</feature>
<dbReference type="AlphaFoldDB" id="A0A7M5WS05"/>
<evidence type="ECO:0000256" key="2">
    <source>
        <dbReference type="SAM" id="Phobius"/>
    </source>
</evidence>
<sequence>MGRKSRLFKRTTSSTRTLQEFLRNTELSSNILENATGILKQDNGSVEQIKHTNSFPKIGLNDKLHVTEIKDIRTEAADGAKVSIRDSSKEKIGNETIIKSTPERKTKLKADVESKAAEIEHVISCGVAPQQIKDVKVCDGNDVNVAENLSFEIRGEKDVAGTLLHDVVTDGKMKETEQASREEHLVKFASAPWSEIELSTEDVEQEKMNETESSSSQDVNQIESLKQQLQTAEKAREEAIKLLKAEQKRSADAEESHFKVNTKLQRCEKELNIIKNKEKKNLAAMDKQELDLDLKNGQLRRLRASMKSVLEQHEKYKLEAKEKDEELSKVKGKLESTQKYVEVLKKDKQVKNLDEEVKSSNKKKNKRKKKNDPNDPMVNNVSLNLDANNNSSHVINLTCESQANLQLSKKDDVIIMDDINKQVLQEQDAFKQNENILHTQYEVQKDDAESSLQTSNEEWKIDDEKEAAYHACKWFNMILIVVSTIMLLFCFVLHQDQSVFEKITNFEYGTEDLLSAIFLDHS</sequence>